<feature type="domain" description="Integrase catalytic" evidence="3">
    <location>
        <begin position="294"/>
        <end position="465"/>
    </location>
</feature>
<dbReference type="Gene3D" id="3.30.420.10">
    <property type="entry name" value="Ribonuclease H-like superfamily/Ribonuclease H"/>
    <property type="match status" value="1"/>
</dbReference>
<dbReference type="PANTHER" id="PTHR46889">
    <property type="entry name" value="TRANSPOSASE INSF FOR INSERTION SEQUENCE IS3B-RELATED"/>
    <property type="match status" value="1"/>
</dbReference>
<dbReference type="PROSITE" id="PS50994">
    <property type="entry name" value="INTEGRASE"/>
    <property type="match status" value="1"/>
</dbReference>
<accession>A0ABM7AAW0</accession>
<dbReference type="SUPFAM" id="SSF48295">
    <property type="entry name" value="TrpR-like"/>
    <property type="match status" value="1"/>
</dbReference>
<proteinExistence type="predicted"/>
<dbReference type="PANTHER" id="PTHR46889:SF4">
    <property type="entry name" value="TRANSPOSASE INSO FOR INSERTION SEQUENCE ELEMENT IS911B-RELATED"/>
    <property type="match status" value="1"/>
</dbReference>
<dbReference type="NCBIfam" id="NF033516">
    <property type="entry name" value="transpos_IS3"/>
    <property type="match status" value="1"/>
</dbReference>
<dbReference type="InterPro" id="IPR036397">
    <property type="entry name" value="RNaseH_sf"/>
</dbReference>
<dbReference type="InterPro" id="IPR055247">
    <property type="entry name" value="InsJ-like_HTH"/>
</dbReference>
<evidence type="ECO:0000259" key="3">
    <source>
        <dbReference type="PROSITE" id="PS50994"/>
    </source>
</evidence>
<dbReference type="SUPFAM" id="SSF53098">
    <property type="entry name" value="Ribonuclease H-like"/>
    <property type="match status" value="1"/>
</dbReference>
<dbReference type="Pfam" id="PF13276">
    <property type="entry name" value="HTH_21"/>
    <property type="match status" value="1"/>
</dbReference>
<feature type="region of interest" description="Disordered" evidence="2">
    <location>
        <begin position="113"/>
        <end position="144"/>
    </location>
</feature>
<protein>
    <submittedName>
        <fullName evidence="4">IS3 family transposase</fullName>
    </submittedName>
</protein>
<evidence type="ECO:0000313" key="4">
    <source>
        <dbReference type="EMBL" id="AYW48710.1"/>
    </source>
</evidence>
<dbReference type="InterPro" id="IPR010921">
    <property type="entry name" value="Trp_repressor/repl_initiator"/>
</dbReference>
<dbReference type="Pfam" id="PF13333">
    <property type="entry name" value="rve_2"/>
    <property type="match status" value="1"/>
</dbReference>
<name>A0ABM7AAW0_9ENTE</name>
<dbReference type="InterPro" id="IPR036388">
    <property type="entry name" value="WH-like_DNA-bd_sf"/>
</dbReference>
<dbReference type="Pfam" id="PF13518">
    <property type="entry name" value="HTH_28"/>
    <property type="match status" value="1"/>
</dbReference>
<reference evidence="4 5" key="1">
    <citation type="journal article" date="2012" name="Int. J. Syst. Evol. Microbiol.">
        <title>Characterization of Tetragenococcus strains from sugar thick juice reveals a novel species, Tetragenococcus osmophilus sp. nov., and divides Tetragenococcus halophilus into two subspecies, T. halophilus subsp. halophilus subsp. nov. and T. halophilus subsp. flandriensis subsp. nov.</title>
        <authorList>
            <person name="Juste A."/>
            <person name="Van Trappen S."/>
            <person name="Verreth C."/>
            <person name="Cleenwerck I."/>
            <person name="De Vos P."/>
            <person name="Lievens B."/>
            <person name="Willems K.A."/>
        </authorList>
    </citation>
    <scope>NUCLEOTIDE SEQUENCE [LARGE SCALE GENOMIC DNA]</scope>
    <source>
        <strain evidence="4 5">JCM 31126</strain>
    </source>
</reference>
<dbReference type="InterPro" id="IPR009057">
    <property type="entry name" value="Homeodomain-like_sf"/>
</dbReference>
<dbReference type="InterPro" id="IPR050900">
    <property type="entry name" value="Transposase_IS3/IS150/IS904"/>
</dbReference>
<gene>
    <name evidence="4" type="ORF">C7K38_10165</name>
</gene>
<dbReference type="Gene3D" id="1.10.10.10">
    <property type="entry name" value="Winged helix-like DNA-binding domain superfamily/Winged helix DNA-binding domain"/>
    <property type="match status" value="1"/>
</dbReference>
<dbReference type="InterPro" id="IPR048020">
    <property type="entry name" value="Transpos_IS3"/>
</dbReference>
<organism evidence="4 5">
    <name type="scientific">Tetragenococcus osmophilus</name>
    <dbReference type="NCBI Taxonomy" id="526944"/>
    <lineage>
        <taxon>Bacteria</taxon>
        <taxon>Bacillati</taxon>
        <taxon>Bacillota</taxon>
        <taxon>Bacilli</taxon>
        <taxon>Lactobacillales</taxon>
        <taxon>Enterococcaceae</taxon>
        <taxon>Tetragenococcus</taxon>
    </lineage>
</organism>
<dbReference type="InterPro" id="IPR012337">
    <property type="entry name" value="RNaseH-like_sf"/>
</dbReference>
<sequence length="466" mass="54881">MAKYDYEFKKQVVEAYQKGEGGYGTLAQRFGIPADSTVHKWVKIVEKFGVEGLNRRKNKQIYSSQFKQDVIHYYLNSGDSLLDVALKYELPSGALLQHWYQIFLQKGIDGLSPKQKGKGHPSMTKKTTKVMSKKTQTREQELERENERLRAELAFVKKRRALGMNLPDRLKNKTHESFTNSEKEFQLTILLDATKFPKATYMYWQKRFNRENPNAELEKMIKEIFEENNGNYGYRRVQIALSQRGLKVNQKKIRRIMSKLGLKGSKFTRKSRKYNSYKGTVGQVAKNRINRHFYTSIPHQKLTTDTSEFKYYVQNKQGKPTIKKLYLDPFLDMFNGEILSYRISEHPSAKAILDAQKEAIEHTSDCPYRRTFHSDQGWAYQMGQYRKQLKDEKIFQSMSRKGNCFDNSPIENFFGLLKQEMYHGVVYTSFEHLKQAIVDWIDYYNYRRIKTKLGCSPVQYREWIAA</sequence>
<dbReference type="EMBL" id="CP027783">
    <property type="protein sequence ID" value="AYW48710.1"/>
    <property type="molecule type" value="Genomic_DNA"/>
</dbReference>
<evidence type="ECO:0000256" key="1">
    <source>
        <dbReference type="ARBA" id="ARBA00002286"/>
    </source>
</evidence>
<evidence type="ECO:0000313" key="5">
    <source>
        <dbReference type="Proteomes" id="UP000268310"/>
    </source>
</evidence>
<dbReference type="Pfam" id="PF00665">
    <property type="entry name" value="rve"/>
    <property type="match status" value="1"/>
</dbReference>
<comment type="function">
    <text evidence="1">Involved in the transposition of the insertion sequence.</text>
</comment>
<evidence type="ECO:0000256" key="2">
    <source>
        <dbReference type="SAM" id="MobiDB-lite"/>
    </source>
</evidence>
<dbReference type="SUPFAM" id="SSF46689">
    <property type="entry name" value="Homeodomain-like"/>
    <property type="match status" value="1"/>
</dbReference>
<keyword evidence="5" id="KW-1185">Reference proteome</keyword>
<dbReference type="InterPro" id="IPR001584">
    <property type="entry name" value="Integrase_cat-core"/>
</dbReference>
<dbReference type="Proteomes" id="UP000268310">
    <property type="component" value="Chromosome"/>
</dbReference>
<dbReference type="InterPro" id="IPR025948">
    <property type="entry name" value="HTH-like_dom"/>
</dbReference>